<feature type="transmembrane region" description="Helical" evidence="2">
    <location>
        <begin position="29"/>
        <end position="47"/>
    </location>
</feature>
<evidence type="ECO:0000313" key="3">
    <source>
        <dbReference type="EMBL" id="CAI0482471.1"/>
    </source>
</evidence>
<organism evidence="3 4">
    <name type="scientific">Linum tenue</name>
    <dbReference type="NCBI Taxonomy" id="586396"/>
    <lineage>
        <taxon>Eukaryota</taxon>
        <taxon>Viridiplantae</taxon>
        <taxon>Streptophyta</taxon>
        <taxon>Embryophyta</taxon>
        <taxon>Tracheophyta</taxon>
        <taxon>Spermatophyta</taxon>
        <taxon>Magnoliopsida</taxon>
        <taxon>eudicotyledons</taxon>
        <taxon>Gunneridae</taxon>
        <taxon>Pentapetalae</taxon>
        <taxon>rosids</taxon>
        <taxon>fabids</taxon>
        <taxon>Malpighiales</taxon>
        <taxon>Linaceae</taxon>
        <taxon>Linum</taxon>
    </lineage>
</organism>
<dbReference type="Proteomes" id="UP001154282">
    <property type="component" value="Unassembled WGS sequence"/>
</dbReference>
<evidence type="ECO:0000313" key="4">
    <source>
        <dbReference type="Proteomes" id="UP001154282"/>
    </source>
</evidence>
<evidence type="ECO:0000256" key="2">
    <source>
        <dbReference type="SAM" id="Phobius"/>
    </source>
</evidence>
<feature type="region of interest" description="Disordered" evidence="1">
    <location>
        <begin position="58"/>
        <end position="88"/>
    </location>
</feature>
<comment type="caution">
    <text evidence="3">The sequence shown here is derived from an EMBL/GenBank/DDBJ whole genome shotgun (WGS) entry which is preliminary data.</text>
</comment>
<feature type="compositionally biased region" description="Gly residues" evidence="1">
    <location>
        <begin position="79"/>
        <end position="88"/>
    </location>
</feature>
<dbReference type="EMBL" id="CAMGYJ010000009">
    <property type="protein sequence ID" value="CAI0482471.1"/>
    <property type="molecule type" value="Genomic_DNA"/>
</dbReference>
<feature type="compositionally biased region" description="Basic and acidic residues" evidence="1">
    <location>
        <begin position="66"/>
        <end position="76"/>
    </location>
</feature>
<keyword evidence="2" id="KW-1133">Transmembrane helix</keyword>
<gene>
    <name evidence="3" type="ORF">LITE_LOCUS41018</name>
</gene>
<keyword evidence="2" id="KW-0812">Transmembrane</keyword>
<dbReference type="AlphaFoldDB" id="A0AAV0Q0L1"/>
<sequence>MRSKSLPYLTFHSKIGRDPSLKYAIEAPVNLQIDGVLTLFLLIFCFCSRVRGGRTKVIGGRGSPSAKEDRLPDATKGDLGFGNGQIAR</sequence>
<keyword evidence="4" id="KW-1185">Reference proteome</keyword>
<evidence type="ECO:0000256" key="1">
    <source>
        <dbReference type="SAM" id="MobiDB-lite"/>
    </source>
</evidence>
<name>A0AAV0Q0L1_9ROSI</name>
<proteinExistence type="predicted"/>
<protein>
    <submittedName>
        <fullName evidence="3">Uncharacterized protein</fullName>
    </submittedName>
</protein>
<accession>A0AAV0Q0L1</accession>
<keyword evidence="2" id="KW-0472">Membrane</keyword>
<reference evidence="3" key="1">
    <citation type="submission" date="2022-08" db="EMBL/GenBank/DDBJ databases">
        <authorList>
            <person name="Gutierrez-Valencia J."/>
        </authorList>
    </citation>
    <scope>NUCLEOTIDE SEQUENCE</scope>
</reference>